<dbReference type="EMBL" id="JAXCGZ010011903">
    <property type="protein sequence ID" value="KAK7073969.1"/>
    <property type="molecule type" value="Genomic_DNA"/>
</dbReference>
<dbReference type="Proteomes" id="UP001381693">
    <property type="component" value="Unassembled WGS sequence"/>
</dbReference>
<feature type="domain" description="Sulfotransferase" evidence="1">
    <location>
        <begin position="3"/>
        <end position="247"/>
    </location>
</feature>
<reference evidence="2 3" key="1">
    <citation type="submission" date="2023-11" db="EMBL/GenBank/DDBJ databases">
        <title>Halocaridina rubra genome assembly.</title>
        <authorList>
            <person name="Smith C."/>
        </authorList>
    </citation>
    <scope>NUCLEOTIDE SEQUENCE [LARGE SCALE GENOMIC DNA]</scope>
    <source>
        <strain evidence="2">EP-1</strain>
        <tissue evidence="2">Whole</tissue>
    </source>
</reference>
<dbReference type="GO" id="GO:0006044">
    <property type="term" value="P:N-acetylglucosamine metabolic process"/>
    <property type="evidence" value="ECO:0007669"/>
    <property type="project" value="TreeGrafter"/>
</dbReference>
<comment type="caution">
    <text evidence="2">The sequence shown here is derived from an EMBL/GenBank/DDBJ whole genome shotgun (WGS) entry which is preliminary data.</text>
</comment>
<evidence type="ECO:0000313" key="3">
    <source>
        <dbReference type="Proteomes" id="UP001381693"/>
    </source>
</evidence>
<dbReference type="InterPro" id="IPR027417">
    <property type="entry name" value="P-loop_NTPase"/>
</dbReference>
<protein>
    <recommendedName>
        <fullName evidence="1">Sulfotransferase domain-containing protein</fullName>
    </recommendedName>
</protein>
<gene>
    <name evidence="2" type="ORF">SK128_012950</name>
</gene>
<sequence length="286" mass="32801">MGRSGSSFLGGLLNSQKHVFYVFEPLHDIQGQHRLNRATAIEALRGIFTCQVNKDIMTFFKSNPRFAIKQYFGECARKPSCLSASAINAACYRKTIRVVKTIRTRVSWLEDLLDDLEANVKVIHLLRDPRASIISGWGRGWTIKASVSCNDIQNDVTSGFQLSKQYADKYMAVRYEDLCDNPWGLAKHIFAFLGYSSLPDSTIRFLKTSTSSISEGAYSIRRNTRRMQQKWRSIISEKDLTEIESICSPVISMLGFHVFRDIQNVRNYSKPLYNDNYKNTLFKYDI</sequence>
<evidence type="ECO:0000313" key="2">
    <source>
        <dbReference type="EMBL" id="KAK7073969.1"/>
    </source>
</evidence>
<dbReference type="GO" id="GO:0006790">
    <property type="term" value="P:sulfur compound metabolic process"/>
    <property type="evidence" value="ECO:0007669"/>
    <property type="project" value="TreeGrafter"/>
</dbReference>
<name>A0AAN8X8J5_HALRR</name>
<dbReference type="Pfam" id="PF00685">
    <property type="entry name" value="Sulfotransfer_1"/>
    <property type="match status" value="1"/>
</dbReference>
<accession>A0AAN8X8J5</accession>
<proteinExistence type="predicted"/>
<organism evidence="2 3">
    <name type="scientific">Halocaridina rubra</name>
    <name type="common">Hawaiian red shrimp</name>
    <dbReference type="NCBI Taxonomy" id="373956"/>
    <lineage>
        <taxon>Eukaryota</taxon>
        <taxon>Metazoa</taxon>
        <taxon>Ecdysozoa</taxon>
        <taxon>Arthropoda</taxon>
        <taxon>Crustacea</taxon>
        <taxon>Multicrustacea</taxon>
        <taxon>Malacostraca</taxon>
        <taxon>Eumalacostraca</taxon>
        <taxon>Eucarida</taxon>
        <taxon>Decapoda</taxon>
        <taxon>Pleocyemata</taxon>
        <taxon>Caridea</taxon>
        <taxon>Atyoidea</taxon>
        <taxon>Atyidae</taxon>
        <taxon>Halocaridina</taxon>
    </lineage>
</organism>
<dbReference type="InterPro" id="IPR000863">
    <property type="entry name" value="Sulfotransferase_dom"/>
</dbReference>
<dbReference type="InterPro" id="IPR051135">
    <property type="entry name" value="Gal/GlcNAc/GalNAc_ST"/>
</dbReference>
<dbReference type="GO" id="GO:0001517">
    <property type="term" value="F:N-acetylglucosamine 6-O-sulfotransferase activity"/>
    <property type="evidence" value="ECO:0007669"/>
    <property type="project" value="TreeGrafter"/>
</dbReference>
<dbReference type="PANTHER" id="PTHR10704:SF44">
    <property type="entry name" value="LD35051P-RELATED"/>
    <property type="match status" value="1"/>
</dbReference>
<keyword evidence="3" id="KW-1185">Reference proteome</keyword>
<dbReference type="SUPFAM" id="SSF52540">
    <property type="entry name" value="P-loop containing nucleoside triphosphate hydrolases"/>
    <property type="match status" value="1"/>
</dbReference>
<dbReference type="AlphaFoldDB" id="A0AAN8X8J5"/>
<dbReference type="PANTHER" id="PTHR10704">
    <property type="entry name" value="CARBOHYDRATE SULFOTRANSFERASE"/>
    <property type="match status" value="1"/>
</dbReference>
<dbReference type="Gene3D" id="3.40.50.300">
    <property type="entry name" value="P-loop containing nucleotide triphosphate hydrolases"/>
    <property type="match status" value="1"/>
</dbReference>
<evidence type="ECO:0000259" key="1">
    <source>
        <dbReference type="Pfam" id="PF00685"/>
    </source>
</evidence>